<dbReference type="PANTHER" id="PTHR43682">
    <property type="entry name" value="LACTATE UTILIZATION PROTEIN C"/>
    <property type="match status" value="1"/>
</dbReference>
<evidence type="ECO:0000256" key="1">
    <source>
        <dbReference type="HAMAP-Rule" id="MF_02104"/>
    </source>
</evidence>
<comment type="caution">
    <text evidence="3">The sequence shown here is derived from an EMBL/GenBank/DDBJ whole genome shotgun (WGS) entry which is preliminary data.</text>
</comment>
<dbReference type="Pfam" id="PF02589">
    <property type="entry name" value="LUD_dom"/>
    <property type="match status" value="1"/>
</dbReference>
<accession>A0ABW2Q081</accession>
<comment type="similarity">
    <text evidence="1">Belongs to the LutC/YkgG family.</text>
</comment>
<reference evidence="4" key="1">
    <citation type="journal article" date="2019" name="Int. J. Syst. Evol. Microbiol.">
        <title>The Global Catalogue of Microorganisms (GCM) 10K type strain sequencing project: providing services to taxonomists for standard genome sequencing and annotation.</title>
        <authorList>
            <consortium name="The Broad Institute Genomics Platform"/>
            <consortium name="The Broad Institute Genome Sequencing Center for Infectious Disease"/>
            <person name="Wu L."/>
            <person name="Ma J."/>
        </authorList>
    </citation>
    <scope>NUCLEOTIDE SEQUENCE [LARGE SCALE GENOMIC DNA]</scope>
    <source>
        <strain evidence="4">CGMCC 1.16305</strain>
    </source>
</reference>
<dbReference type="HAMAP" id="MF_02104">
    <property type="entry name" value="LutC"/>
    <property type="match status" value="1"/>
</dbReference>
<dbReference type="InterPro" id="IPR024185">
    <property type="entry name" value="FTHF_cligase-like_sf"/>
</dbReference>
<sequence length="231" mass="25546">MTKGTIQNQEAFLNKIAGKLGRERRTSVERPKWHHQPQWNVYKDASQDELLNIFKKACEAIHTDVHETQASSLQKVLDNVISENGGGPVIIPDDQRFKEYGILLNEKEVHVWDITRGSENIEIAKKANTGITFSDITLSESGTVTLFNDKYIARSISLLPAAYIAIVPKSSLVPRMTQAYHTTQDRAESGEAVATCINMISGPSNSADIEMNLVVGVHGPIKATYIVVTDL</sequence>
<dbReference type="InterPro" id="IPR037171">
    <property type="entry name" value="NagB/RpiA_transferase-like"/>
</dbReference>
<protein>
    <recommendedName>
        <fullName evidence="1">Lactate utilization protein C</fullName>
    </recommendedName>
</protein>
<dbReference type="PANTHER" id="PTHR43682:SF1">
    <property type="entry name" value="LACTATE UTILIZATION PROTEIN C"/>
    <property type="match status" value="1"/>
</dbReference>
<dbReference type="InterPro" id="IPR022823">
    <property type="entry name" value="LutC"/>
</dbReference>
<dbReference type="Proteomes" id="UP001596505">
    <property type="component" value="Unassembled WGS sequence"/>
</dbReference>
<evidence type="ECO:0000259" key="2">
    <source>
        <dbReference type="Pfam" id="PF02589"/>
    </source>
</evidence>
<keyword evidence="4" id="KW-1185">Reference proteome</keyword>
<name>A0ABW2Q081_9BACL</name>
<gene>
    <name evidence="1" type="primary">lutC</name>
    <name evidence="3" type="ORF">ACFQRG_19355</name>
</gene>
<dbReference type="RefSeq" id="WP_380969212.1">
    <property type="nucleotide sequence ID" value="NZ_JBHTCO010000042.1"/>
</dbReference>
<dbReference type="EMBL" id="JBHTCO010000042">
    <property type="protein sequence ID" value="MFC7395073.1"/>
    <property type="molecule type" value="Genomic_DNA"/>
</dbReference>
<dbReference type="InterPro" id="IPR003741">
    <property type="entry name" value="LUD_dom"/>
</dbReference>
<evidence type="ECO:0000313" key="4">
    <source>
        <dbReference type="Proteomes" id="UP001596505"/>
    </source>
</evidence>
<proteinExistence type="inferred from homology"/>
<feature type="domain" description="LUD" evidence="2">
    <location>
        <begin position="53"/>
        <end position="228"/>
    </location>
</feature>
<dbReference type="Gene3D" id="3.40.50.10420">
    <property type="entry name" value="NagB/RpiA/CoA transferase-like"/>
    <property type="match status" value="1"/>
</dbReference>
<organism evidence="3 4">
    <name type="scientific">Scopulibacillus cellulosilyticus</name>
    <dbReference type="NCBI Taxonomy" id="2665665"/>
    <lineage>
        <taxon>Bacteria</taxon>
        <taxon>Bacillati</taxon>
        <taxon>Bacillota</taxon>
        <taxon>Bacilli</taxon>
        <taxon>Bacillales</taxon>
        <taxon>Sporolactobacillaceae</taxon>
        <taxon>Scopulibacillus</taxon>
    </lineage>
</organism>
<comment type="function">
    <text evidence="1">Is involved in L-lactate degradation and allows cells to grow with lactate as the sole carbon source.</text>
</comment>
<dbReference type="SUPFAM" id="SSF100950">
    <property type="entry name" value="NagB/RpiA/CoA transferase-like"/>
    <property type="match status" value="1"/>
</dbReference>
<evidence type="ECO:0000313" key="3">
    <source>
        <dbReference type="EMBL" id="MFC7395073.1"/>
    </source>
</evidence>